<name>A0A6S7H751_PARCT</name>
<evidence type="ECO:0000313" key="3">
    <source>
        <dbReference type="Proteomes" id="UP001152795"/>
    </source>
</evidence>
<dbReference type="AlphaFoldDB" id="A0A6S7H751"/>
<keyword evidence="3" id="KW-1185">Reference proteome</keyword>
<reference evidence="2" key="1">
    <citation type="submission" date="2020-04" db="EMBL/GenBank/DDBJ databases">
        <authorList>
            <person name="Alioto T."/>
            <person name="Alioto T."/>
            <person name="Gomez Garrido J."/>
        </authorList>
    </citation>
    <scope>NUCLEOTIDE SEQUENCE</scope>
    <source>
        <strain evidence="2">A484AB</strain>
    </source>
</reference>
<dbReference type="Proteomes" id="UP001152795">
    <property type="component" value="Unassembled WGS sequence"/>
</dbReference>
<comment type="caution">
    <text evidence="2">The sequence shown here is derived from an EMBL/GenBank/DDBJ whole genome shotgun (WGS) entry which is preliminary data.</text>
</comment>
<gene>
    <name evidence="2" type="ORF">PACLA_8A012769</name>
</gene>
<feature type="compositionally biased region" description="Low complexity" evidence="1">
    <location>
        <begin position="131"/>
        <end position="144"/>
    </location>
</feature>
<dbReference type="EMBL" id="CACRXK020003864">
    <property type="protein sequence ID" value="CAB4000554.1"/>
    <property type="molecule type" value="Genomic_DNA"/>
</dbReference>
<protein>
    <submittedName>
        <fullName evidence="2">Uncharacterized protein</fullName>
    </submittedName>
</protein>
<proteinExistence type="predicted"/>
<feature type="non-terminal residue" evidence="2">
    <location>
        <position position="1"/>
    </location>
</feature>
<feature type="region of interest" description="Disordered" evidence="1">
    <location>
        <begin position="1"/>
        <end position="24"/>
    </location>
</feature>
<accession>A0A6S7H751</accession>
<evidence type="ECO:0000313" key="2">
    <source>
        <dbReference type="EMBL" id="CAB4000554.1"/>
    </source>
</evidence>
<organism evidence="2 3">
    <name type="scientific">Paramuricea clavata</name>
    <name type="common">Red gorgonian</name>
    <name type="synonym">Violescent sea-whip</name>
    <dbReference type="NCBI Taxonomy" id="317549"/>
    <lineage>
        <taxon>Eukaryota</taxon>
        <taxon>Metazoa</taxon>
        <taxon>Cnidaria</taxon>
        <taxon>Anthozoa</taxon>
        <taxon>Octocorallia</taxon>
        <taxon>Malacalcyonacea</taxon>
        <taxon>Plexauridae</taxon>
        <taxon>Paramuricea</taxon>
    </lineage>
</organism>
<sequence length="320" mass="35719">NKSTLPIGPDQRLESNDPDSATNTINISNKTISELQKLNLARLSLADLEAIRHAIATLQPKLDCLQIPCNDDISSDSCVIVNSKEICHKSIQTTGCSESNREKPRLEEPNDPLLHNFCINTNIIESLNKVNQNNGPNEANQQNNSPLSGECNDNSLQLLHNPKEINCQINQNNVCNEANHTHHSATKHQGIGGLPLIENHTIQINQNNVCNEANRVNPSSIIQENLDDCTIISVTSRSQNFHTQHSATKHQGIGGLPLIENHTTQIQIDRNNQGQSSSLNDIGKKARSIFKPSPLRWHLRNPQQHENYFRKGFRVRPPKN</sequence>
<feature type="region of interest" description="Disordered" evidence="1">
    <location>
        <begin position="129"/>
        <end position="152"/>
    </location>
</feature>
<evidence type="ECO:0000256" key="1">
    <source>
        <dbReference type="SAM" id="MobiDB-lite"/>
    </source>
</evidence>